<evidence type="ECO:0000313" key="1">
    <source>
        <dbReference type="EMBL" id="KAJ3807827.1"/>
    </source>
</evidence>
<evidence type="ECO:0000313" key="2">
    <source>
        <dbReference type="Proteomes" id="UP001163835"/>
    </source>
</evidence>
<dbReference type="Proteomes" id="UP001163835">
    <property type="component" value="Unassembled WGS sequence"/>
</dbReference>
<proteinExistence type="predicted"/>
<protein>
    <submittedName>
        <fullName evidence="1">Uncharacterized protein</fullName>
    </submittedName>
</protein>
<reference evidence="1" key="1">
    <citation type="submission" date="2022-09" db="EMBL/GenBank/DDBJ databases">
        <title>A Global Phylogenomic Analysis of the Shiitake Genus Lentinula.</title>
        <authorList>
            <consortium name="DOE Joint Genome Institute"/>
            <person name="Sierra-Patev S."/>
            <person name="Min B."/>
            <person name="Naranjo-Ortiz M."/>
            <person name="Looney B."/>
            <person name="Konkel Z."/>
            <person name="Slot J.C."/>
            <person name="Sakamoto Y."/>
            <person name="Steenwyk J.L."/>
            <person name="Rokas A."/>
            <person name="Carro J."/>
            <person name="Camarero S."/>
            <person name="Ferreira P."/>
            <person name="Molpeceres G."/>
            <person name="Ruiz-Duenas F.J."/>
            <person name="Serrano A."/>
            <person name="Henrissat B."/>
            <person name="Drula E."/>
            <person name="Hughes K.W."/>
            <person name="Mata J.L."/>
            <person name="Ishikawa N.K."/>
            <person name="Vargas-Isla R."/>
            <person name="Ushijima S."/>
            <person name="Smith C.A."/>
            <person name="Ahrendt S."/>
            <person name="Andreopoulos W."/>
            <person name="He G."/>
            <person name="Labutti K."/>
            <person name="Lipzen A."/>
            <person name="Ng V."/>
            <person name="Riley R."/>
            <person name="Sandor L."/>
            <person name="Barry K."/>
            <person name="Martinez A.T."/>
            <person name="Xiao Y."/>
            <person name="Gibbons J.G."/>
            <person name="Terashima K."/>
            <person name="Grigoriev I.V."/>
            <person name="Hibbett D.S."/>
        </authorList>
    </citation>
    <scope>NUCLEOTIDE SEQUENCE</scope>
    <source>
        <strain evidence="1">TMI1499</strain>
    </source>
</reference>
<gene>
    <name evidence="1" type="ORF">F5876DRAFT_79359</name>
</gene>
<name>A0ACC1TSW6_9AGAR</name>
<accession>A0ACC1TSW6</accession>
<keyword evidence="2" id="KW-1185">Reference proteome</keyword>
<organism evidence="1 2">
    <name type="scientific">Lentinula aff. lateritia</name>
    <dbReference type="NCBI Taxonomy" id="2804960"/>
    <lineage>
        <taxon>Eukaryota</taxon>
        <taxon>Fungi</taxon>
        <taxon>Dikarya</taxon>
        <taxon>Basidiomycota</taxon>
        <taxon>Agaricomycotina</taxon>
        <taxon>Agaricomycetes</taxon>
        <taxon>Agaricomycetidae</taxon>
        <taxon>Agaricales</taxon>
        <taxon>Marasmiineae</taxon>
        <taxon>Omphalotaceae</taxon>
        <taxon>Lentinula</taxon>
    </lineage>
</organism>
<comment type="caution">
    <text evidence="1">The sequence shown here is derived from an EMBL/GenBank/DDBJ whole genome shotgun (WGS) entry which is preliminary data.</text>
</comment>
<dbReference type="EMBL" id="MU795272">
    <property type="protein sequence ID" value="KAJ3807827.1"/>
    <property type="molecule type" value="Genomic_DNA"/>
</dbReference>
<sequence>MRVNIIHLPLGLASVVYAAPVMHTVSVTTAPVTHTVSVTTAQATIRWGPFGSPPIKLEYKYVPPAGEEPQKDHEPQKDNDYADYADDVVDTILEHQGERKKDVPFTWDPRKFAFEILTPIRVFDVVCPCIVDVNVYAKRPGAPAQAKSSYRGSSSNAHSLNEVPSLPVGLDPQAPTSRPTSPAPASPHSPGEAHSSGSAYSFDSYFPVSPHSPGSPHSPDLAHFSDITHSPDSPYSPGSPASDASDGHQHVHVGGYSVNRVGNIIISGNASFHVGNTYRY</sequence>